<keyword evidence="1" id="KW-0812">Transmembrane</keyword>
<sequence>MVLNLERPFFNFMRISIFVVMAWIGGLKACQYEADGIVHFVSNSPFMSFFYTKSNSYVENEKGEVVKEYTLHKNPEGKMVRKNIEWHNENGTYPFSYGLGTFIVLIGLSVLLGIWSPRIGIIGGLLTFGMSIVTLSFLITTPEAWVPNLGGDFPTPHYGFPYLSGVGRLVIKDIIMSAGGLLVAWGAAKEIIKR</sequence>
<evidence type="ECO:0000256" key="1">
    <source>
        <dbReference type="SAM" id="Phobius"/>
    </source>
</evidence>
<protein>
    <submittedName>
        <fullName evidence="2">Membrane protein</fullName>
    </submittedName>
</protein>
<dbReference type="PANTHER" id="PTHR40106:SF1">
    <property type="entry name" value="INNER MEMBRANE PROTEIN RCLC"/>
    <property type="match status" value="1"/>
</dbReference>
<dbReference type="InterPro" id="IPR007339">
    <property type="entry name" value="RclC-like"/>
</dbReference>
<keyword evidence="1" id="KW-0472">Membrane</keyword>
<organism evidence="2 3">
    <name type="scientific">Porphyromonas gingivicanis</name>
    <dbReference type="NCBI Taxonomy" id="266762"/>
    <lineage>
        <taxon>Bacteria</taxon>
        <taxon>Pseudomonadati</taxon>
        <taxon>Bacteroidota</taxon>
        <taxon>Bacteroidia</taxon>
        <taxon>Bacteroidales</taxon>
        <taxon>Porphyromonadaceae</taxon>
        <taxon>Porphyromonas</taxon>
    </lineage>
</organism>
<feature type="transmembrane region" description="Helical" evidence="1">
    <location>
        <begin position="12"/>
        <end position="29"/>
    </location>
</feature>
<reference evidence="2 3" key="1">
    <citation type="submission" date="2014-08" db="EMBL/GenBank/DDBJ databases">
        <title>Porphyromonas gingivicanis strain:COT-022_OH1391 Genome sequencing.</title>
        <authorList>
            <person name="Wallis C."/>
            <person name="Deusch O."/>
            <person name="O'Flynn C."/>
            <person name="Davis I."/>
            <person name="Jospin G."/>
            <person name="Darling A.E."/>
            <person name="Coil D.A."/>
            <person name="Alexiev A."/>
            <person name="Horsfall A."/>
            <person name="Kirkwood N."/>
            <person name="Harris S."/>
            <person name="Eisen J.A."/>
        </authorList>
    </citation>
    <scope>NUCLEOTIDE SEQUENCE [LARGE SCALE GENOMIC DNA]</scope>
    <source>
        <strain evidence="3">COT-022 OH1391</strain>
    </source>
</reference>
<proteinExistence type="predicted"/>
<dbReference type="STRING" id="266762.HQ36_08200"/>
<dbReference type="PANTHER" id="PTHR40106">
    <property type="entry name" value="INNER MEMBRANE PROTEIN RCLC"/>
    <property type="match status" value="1"/>
</dbReference>
<dbReference type="GO" id="GO:1901530">
    <property type="term" value="P:response to hypochlorite"/>
    <property type="evidence" value="ECO:0007669"/>
    <property type="project" value="TreeGrafter"/>
</dbReference>
<evidence type="ECO:0000313" key="3">
    <source>
        <dbReference type="Proteomes" id="UP000030134"/>
    </source>
</evidence>
<accession>A0A0A2G1G6</accession>
<dbReference type="Pfam" id="PF04224">
    <property type="entry name" value="DUF417"/>
    <property type="match status" value="1"/>
</dbReference>
<name>A0A0A2G1G6_9PORP</name>
<feature type="transmembrane region" description="Helical" evidence="1">
    <location>
        <begin position="121"/>
        <end position="139"/>
    </location>
</feature>
<dbReference type="eggNOG" id="COG3059">
    <property type="taxonomic scope" value="Bacteria"/>
</dbReference>
<keyword evidence="1" id="KW-1133">Transmembrane helix</keyword>
<evidence type="ECO:0000313" key="2">
    <source>
        <dbReference type="EMBL" id="KGN97128.1"/>
    </source>
</evidence>
<dbReference type="AlphaFoldDB" id="A0A0A2G1G6"/>
<comment type="caution">
    <text evidence="2">The sequence shown here is derived from an EMBL/GenBank/DDBJ whole genome shotgun (WGS) entry which is preliminary data.</text>
</comment>
<dbReference type="Proteomes" id="UP000030134">
    <property type="component" value="Unassembled WGS sequence"/>
</dbReference>
<dbReference type="EMBL" id="JQZW01000018">
    <property type="protein sequence ID" value="KGN97128.1"/>
    <property type="molecule type" value="Genomic_DNA"/>
</dbReference>
<dbReference type="GO" id="GO:0005886">
    <property type="term" value="C:plasma membrane"/>
    <property type="evidence" value="ECO:0007669"/>
    <property type="project" value="TreeGrafter"/>
</dbReference>
<gene>
    <name evidence="2" type="ORF">HQ36_08200</name>
</gene>
<keyword evidence="3" id="KW-1185">Reference proteome</keyword>
<feature type="transmembrane region" description="Helical" evidence="1">
    <location>
        <begin position="95"/>
        <end position="114"/>
    </location>
</feature>